<keyword evidence="1" id="KW-0175">Coiled coil</keyword>
<comment type="caution">
    <text evidence="3">The sequence shown here is derived from an EMBL/GenBank/DDBJ whole genome shotgun (WGS) entry which is preliminary data.</text>
</comment>
<evidence type="ECO:0000313" key="4">
    <source>
        <dbReference type="Proteomes" id="UP000663834"/>
    </source>
</evidence>
<dbReference type="AlphaFoldDB" id="A0A816A969"/>
<dbReference type="EMBL" id="CAJNOW010011144">
    <property type="protein sequence ID" value="CAF1593755.1"/>
    <property type="molecule type" value="Genomic_DNA"/>
</dbReference>
<sequence>MSKPEKNDSRFLLKKRPSKRADGFRRNKAPFQTVGRFSWVGLQCHKVLHFSDERNSTSSKTDKIAAALKGNKHIVFGSIDSKKLIQFLKTENIVVSEHLTTTNNCSNTNSNRFEAAHQQIDDFVEKILNRFISSNRKTHDVVNAKGYNFSKPDQSPSAQIEQYGPYTDIDGYFTTILRAKTVNESVLINLGGLIDKNNVSVSSCGTACDIEENNVENVNASSEIGELLKEIKMNYDLTIGEISKRIDEQQRILNDLIKEKNNAETRFYDALEKKCSQWIKKKTSRGKKKRIGQLKIKIR</sequence>
<accession>A0A816A969</accession>
<organism evidence="3 4">
    <name type="scientific">Rotaria magnacalcarata</name>
    <dbReference type="NCBI Taxonomy" id="392030"/>
    <lineage>
        <taxon>Eukaryota</taxon>
        <taxon>Metazoa</taxon>
        <taxon>Spiralia</taxon>
        <taxon>Gnathifera</taxon>
        <taxon>Rotifera</taxon>
        <taxon>Eurotatoria</taxon>
        <taxon>Bdelloidea</taxon>
        <taxon>Philodinida</taxon>
        <taxon>Philodinidae</taxon>
        <taxon>Rotaria</taxon>
    </lineage>
</organism>
<feature type="region of interest" description="Disordered" evidence="2">
    <location>
        <begin position="1"/>
        <end position="25"/>
    </location>
</feature>
<evidence type="ECO:0000313" key="3">
    <source>
        <dbReference type="EMBL" id="CAF1593755.1"/>
    </source>
</evidence>
<proteinExistence type="predicted"/>
<evidence type="ECO:0000256" key="2">
    <source>
        <dbReference type="SAM" id="MobiDB-lite"/>
    </source>
</evidence>
<gene>
    <name evidence="3" type="ORF">KQP761_LOCUS21472</name>
</gene>
<feature type="coiled-coil region" evidence="1">
    <location>
        <begin position="239"/>
        <end position="266"/>
    </location>
</feature>
<name>A0A816A969_9BILA</name>
<feature type="compositionally biased region" description="Basic and acidic residues" evidence="2">
    <location>
        <begin position="1"/>
        <end position="11"/>
    </location>
</feature>
<evidence type="ECO:0000256" key="1">
    <source>
        <dbReference type="SAM" id="Coils"/>
    </source>
</evidence>
<protein>
    <submittedName>
        <fullName evidence="3">Uncharacterized protein</fullName>
    </submittedName>
</protein>
<dbReference type="Proteomes" id="UP000663834">
    <property type="component" value="Unassembled WGS sequence"/>
</dbReference>
<reference evidence="3" key="1">
    <citation type="submission" date="2021-02" db="EMBL/GenBank/DDBJ databases">
        <authorList>
            <person name="Nowell W R."/>
        </authorList>
    </citation>
    <scope>NUCLEOTIDE SEQUENCE</scope>
</reference>